<dbReference type="RefSeq" id="WP_213098167.1">
    <property type="nucleotide sequence ID" value="NZ_JAGYPN010000002.1"/>
</dbReference>
<dbReference type="EMBL" id="JAGYPN010000002">
    <property type="protein sequence ID" value="MBS4223132.1"/>
    <property type="molecule type" value="Genomic_DNA"/>
</dbReference>
<name>A0A942UNK3_9BACI</name>
<organism evidence="1 2">
    <name type="scientific">Lederbergia citrea</name>
    <dbReference type="NCBI Taxonomy" id="2833581"/>
    <lineage>
        <taxon>Bacteria</taxon>
        <taxon>Bacillati</taxon>
        <taxon>Bacillota</taxon>
        <taxon>Bacilli</taxon>
        <taxon>Bacillales</taxon>
        <taxon>Bacillaceae</taxon>
        <taxon>Lederbergia</taxon>
    </lineage>
</organism>
<proteinExistence type="predicted"/>
<sequence>MGKRSEWIMVWEKLGRLELDNRGYDQVDHSLPSISQTKFDCLSYIKILKFGLGSRT</sequence>
<keyword evidence="2" id="KW-1185">Reference proteome</keyword>
<dbReference type="AlphaFoldDB" id="A0A942UNK3"/>
<evidence type="ECO:0000313" key="2">
    <source>
        <dbReference type="Proteomes" id="UP000676456"/>
    </source>
</evidence>
<protein>
    <submittedName>
        <fullName evidence="1">Uncharacterized protein</fullName>
    </submittedName>
</protein>
<accession>A0A942UNK3</accession>
<dbReference type="Proteomes" id="UP000676456">
    <property type="component" value="Unassembled WGS sequence"/>
</dbReference>
<comment type="caution">
    <text evidence="1">The sequence shown here is derived from an EMBL/GenBank/DDBJ whole genome shotgun (WGS) entry which is preliminary data.</text>
</comment>
<evidence type="ECO:0000313" key="1">
    <source>
        <dbReference type="EMBL" id="MBS4223132.1"/>
    </source>
</evidence>
<reference evidence="1 2" key="1">
    <citation type="submission" date="2021-05" db="EMBL/GenBank/DDBJ databases">
        <title>Novel Bacillus species.</title>
        <authorList>
            <person name="Liu G."/>
        </authorList>
    </citation>
    <scope>NUCLEOTIDE SEQUENCE [LARGE SCALE GENOMIC DNA]</scope>
    <source>
        <strain evidence="1 2">FJAT-49682</strain>
    </source>
</reference>
<gene>
    <name evidence="1" type="ORF">KHA91_10295</name>
</gene>